<evidence type="ECO:0000313" key="2">
    <source>
        <dbReference type="Proteomes" id="UP001057402"/>
    </source>
</evidence>
<protein>
    <submittedName>
        <fullName evidence="1">Uncharacterized protein</fullName>
    </submittedName>
</protein>
<gene>
    <name evidence="1" type="ORF">MLD38_019387</name>
</gene>
<comment type="caution">
    <text evidence="1">The sequence shown here is derived from an EMBL/GenBank/DDBJ whole genome shotgun (WGS) entry which is preliminary data.</text>
</comment>
<evidence type="ECO:0000313" key="1">
    <source>
        <dbReference type="EMBL" id="KAI4371118.1"/>
    </source>
</evidence>
<name>A0ACB9R0W7_9MYRT</name>
<dbReference type="EMBL" id="CM042884">
    <property type="protein sequence ID" value="KAI4371118.1"/>
    <property type="molecule type" value="Genomic_DNA"/>
</dbReference>
<proteinExistence type="predicted"/>
<sequence>MAAMATVAKVVCCFVLVLGVANGQGLKVGFYQNTCPNAEAIVNDVMRTVFKEALSLAGPLLRMHFHDCFVRGCEASILLNSSTNTAEKDSPPNLSLRGYQVIDRVKAALEKKCPGIVSCADILAIVARDAVVATGGKFYNVETGRRDGNVSSLTETLTNLLPPTANITTLIAGFNAKGLSVKDLVVLSGGHTIGTSHCSSFSNRLYNFTGKNDADPSMDPNYVKVLKKRCKINDQTTLVEMDPGSFKTFDIKYFTLITKRRALFTSDEALLNNSVTKAYLTAQSKNGGSTFGDDFGVSMMNMGRISVITGSAGHIRKFCYKNN</sequence>
<keyword evidence="2" id="KW-1185">Reference proteome</keyword>
<reference evidence="2" key="1">
    <citation type="journal article" date="2023" name="Front. Plant Sci.">
        <title>Chromosomal-level genome assembly of Melastoma candidum provides insights into trichome evolution.</title>
        <authorList>
            <person name="Zhong Y."/>
            <person name="Wu W."/>
            <person name="Sun C."/>
            <person name="Zou P."/>
            <person name="Liu Y."/>
            <person name="Dai S."/>
            <person name="Zhou R."/>
        </authorList>
    </citation>
    <scope>NUCLEOTIDE SEQUENCE [LARGE SCALE GENOMIC DNA]</scope>
</reference>
<accession>A0ACB9R0W7</accession>
<organism evidence="1 2">
    <name type="scientific">Melastoma candidum</name>
    <dbReference type="NCBI Taxonomy" id="119954"/>
    <lineage>
        <taxon>Eukaryota</taxon>
        <taxon>Viridiplantae</taxon>
        <taxon>Streptophyta</taxon>
        <taxon>Embryophyta</taxon>
        <taxon>Tracheophyta</taxon>
        <taxon>Spermatophyta</taxon>
        <taxon>Magnoliopsida</taxon>
        <taxon>eudicotyledons</taxon>
        <taxon>Gunneridae</taxon>
        <taxon>Pentapetalae</taxon>
        <taxon>rosids</taxon>
        <taxon>malvids</taxon>
        <taxon>Myrtales</taxon>
        <taxon>Melastomataceae</taxon>
        <taxon>Melastomatoideae</taxon>
        <taxon>Melastomateae</taxon>
        <taxon>Melastoma</taxon>
    </lineage>
</organism>
<dbReference type="Proteomes" id="UP001057402">
    <property type="component" value="Chromosome 5"/>
</dbReference>